<reference evidence="1" key="1">
    <citation type="journal article" date="1999" name="Methods Enzymol.">
        <title>High-efficiency full-length cDNA cloning.</title>
        <authorList>
            <person name="Carninci P."/>
            <person name="Hayashizaki Y."/>
        </authorList>
    </citation>
    <scope>NUCLEOTIDE SEQUENCE</scope>
    <source>
        <strain evidence="1">C57BL/6J</strain>
        <tissue evidence="1">Lung</tissue>
    </source>
</reference>
<reference evidence="1" key="8">
    <citation type="journal article" date="2005" name="Science">
        <title>Antisense Transcription in the Mammalian Transcriptome.</title>
        <authorList>
            <consortium name="RIKEN Genome Exploration Research Group and Genome Science Group (Genome Network Project Core Group) and the FANTOM Consortium"/>
        </authorList>
    </citation>
    <scope>NUCLEOTIDE SEQUENCE</scope>
    <source>
        <strain evidence="1">C57BL/6J</strain>
        <tissue evidence="1">Lung</tissue>
    </source>
</reference>
<reference evidence="1" key="6">
    <citation type="submission" date="2004-04" db="EMBL/GenBank/DDBJ databases">
        <authorList>
            <person name="Arakawa T."/>
            <person name="Carninci P."/>
            <person name="Fukuda S."/>
            <person name="Hashizume W."/>
            <person name="Hayashida K."/>
            <person name="Hori F."/>
            <person name="Iida J."/>
            <person name="Imamura K."/>
            <person name="Imotani K."/>
            <person name="Itoh M."/>
            <person name="Kanagawa S."/>
            <person name="Kawai J."/>
            <person name="Kojima M."/>
            <person name="Konno H."/>
            <person name="Murata M."/>
            <person name="Nakamura M."/>
            <person name="Ninomiya N."/>
            <person name="Nishiyori H."/>
            <person name="Nomura K."/>
            <person name="Ohno M."/>
            <person name="Sakazume N."/>
            <person name="Sano H."/>
            <person name="Sasaki D."/>
            <person name="Shibata K."/>
            <person name="Shiraki T."/>
            <person name="Tagami M."/>
            <person name="Tagami Y."/>
            <person name="Waki K."/>
            <person name="Watahiki A."/>
            <person name="Muramatsu M."/>
            <person name="Hayashizaki Y."/>
        </authorList>
    </citation>
    <scope>NUCLEOTIDE SEQUENCE</scope>
    <source>
        <strain evidence="1">C57BL/6J</strain>
        <tissue evidence="1">Lung</tissue>
    </source>
</reference>
<protein>
    <submittedName>
        <fullName evidence="1">Uncharacterized protein</fullName>
    </submittedName>
</protein>
<name>Q3TP99_MOUSE</name>
<proteinExistence type="evidence at transcript level"/>
<sequence length="129" mass="15026">MDGCHRGCTYPFPPFLLPCCTQHCKLIALVCYVVCFGPSSPLTRHSSILPSYAVKERKKKKKEKKNNNNVLQFFSLPKTKWCFIFRLERISYAKHIKEKARFSQYFFVNGNAEYFVIGLFYSCNESCLS</sequence>
<dbReference type="AlphaFoldDB" id="Q3TP99"/>
<dbReference type="OrthoDB" id="10046198at2759"/>
<evidence type="ECO:0000313" key="2">
    <source>
        <dbReference type="MGI" id="MGI:106190"/>
    </source>
</evidence>
<reference evidence="1" key="3">
    <citation type="journal article" date="2000" name="Genome Res.">
        <title>RIKEN integrated sequence analysis (RISA) system--384-format sequencing pipeline with 384 multicapillary sequencer.</title>
        <authorList>
            <person name="Shibata K."/>
            <person name="Itoh M."/>
            <person name="Aizawa K."/>
            <person name="Nagaoka S."/>
            <person name="Sasaki N."/>
            <person name="Carninci P."/>
            <person name="Konno H."/>
            <person name="Akiyama J."/>
            <person name="Nishi K."/>
            <person name="Kitsunai T."/>
            <person name="Tashiro H."/>
            <person name="Itoh M."/>
            <person name="Sumi N."/>
            <person name="Ishii Y."/>
            <person name="Nakamura S."/>
            <person name="Hazama M."/>
            <person name="Nishine T."/>
            <person name="Harada A."/>
            <person name="Yamamoto R."/>
            <person name="Matsumoto H."/>
            <person name="Sakaguchi S."/>
            <person name="Ikegami T."/>
            <person name="Kashiwagi K."/>
            <person name="Fujiwake S."/>
            <person name="Inoue K."/>
            <person name="Togawa Y."/>
            <person name="Izawa M."/>
            <person name="Ohara E."/>
            <person name="Watahiki M."/>
            <person name="Yoneda Y."/>
            <person name="Ishikawa T."/>
            <person name="Ozawa K."/>
            <person name="Tanaka T."/>
            <person name="Matsuura S."/>
            <person name="Kawai J."/>
            <person name="Okazaki Y."/>
            <person name="Muramatsu M."/>
            <person name="Inoue Y."/>
            <person name="Kira A."/>
            <person name="Hayashizaki Y."/>
        </authorList>
    </citation>
    <scope>NUCLEOTIDE SEQUENCE</scope>
    <source>
        <strain evidence="1">C57BL/6J</strain>
        <tissue evidence="1">Lung</tissue>
    </source>
</reference>
<dbReference type="GeneID" id="14025"/>
<reference evidence="1" key="4">
    <citation type="journal article" date="2001" name="Nature">
        <title>Functional annotation of a full-length mouse cDNA collection.</title>
        <authorList>
            <consortium name="The RIKEN Genome Exploration Research Group Phase II Team and the FANTOM Consortium"/>
        </authorList>
    </citation>
    <scope>NUCLEOTIDE SEQUENCE</scope>
    <source>
        <strain evidence="1">C57BL/6J</strain>
        <tissue evidence="1">Lung</tissue>
    </source>
</reference>
<dbReference type="RefSeq" id="NP_001229863.1">
    <property type="nucleotide sequence ID" value="NM_001242934.1"/>
</dbReference>
<reference evidence="1" key="5">
    <citation type="journal article" date="2002" name="Nature">
        <title>Analysis of the mouse transcriptome based on functional annotation of 60,770 full-length cDNAs.</title>
        <authorList>
            <consortium name="The FANTOM Consortium and the RIKEN Genome Exploration Research Group Phase I and II Team"/>
        </authorList>
    </citation>
    <scope>NUCLEOTIDE SEQUENCE</scope>
    <source>
        <strain evidence="1">C57BL/6J</strain>
        <tissue evidence="1">Lung</tissue>
    </source>
</reference>
<dbReference type="AGR" id="MGI:106190"/>
<gene>
    <name evidence="2" type="primary">Bcl11a</name>
</gene>
<dbReference type="MGI" id="MGI:106190">
    <property type="gene designation" value="Bcl11a"/>
</dbReference>
<dbReference type="BioGRID-ORCS" id="14025">
    <property type="hits" value="0 hits in 79 CRISPR screens"/>
</dbReference>
<dbReference type="DNASU" id="14025"/>
<reference evidence="1" key="2">
    <citation type="journal article" date="2000" name="Genome Res.">
        <title>Normalization and subtraction of cap-trapper-selected cDNAs to prepare full-length cDNA libraries for rapid discovery of new genes.</title>
        <authorList>
            <person name="Carninci P."/>
            <person name="Shibata Y."/>
            <person name="Hayatsu N."/>
            <person name="Sugahara Y."/>
            <person name="Shibata K."/>
            <person name="Itoh M."/>
            <person name="Konno H."/>
            <person name="Okazaki Y."/>
            <person name="Muramatsu M."/>
            <person name="Hayashizaki Y."/>
        </authorList>
    </citation>
    <scope>NUCLEOTIDE SEQUENCE</scope>
    <source>
        <strain evidence="1">C57BL/6J</strain>
        <tissue evidence="1">Lung</tissue>
    </source>
</reference>
<accession>Q3TP99</accession>
<organism evidence="1">
    <name type="scientific">Mus musculus</name>
    <name type="common">Mouse</name>
    <dbReference type="NCBI Taxonomy" id="10090"/>
    <lineage>
        <taxon>Eukaryota</taxon>
        <taxon>Metazoa</taxon>
        <taxon>Chordata</taxon>
        <taxon>Craniata</taxon>
        <taxon>Vertebrata</taxon>
        <taxon>Euteleostomi</taxon>
        <taxon>Mammalia</taxon>
        <taxon>Eutheria</taxon>
        <taxon>Euarchontoglires</taxon>
        <taxon>Glires</taxon>
        <taxon>Rodentia</taxon>
        <taxon>Myomorpha</taxon>
        <taxon>Muroidea</taxon>
        <taxon>Muridae</taxon>
        <taxon>Murinae</taxon>
        <taxon>Mus</taxon>
        <taxon>Mus</taxon>
    </lineage>
</organism>
<reference evidence="1" key="7">
    <citation type="journal article" date="2005" name="Science">
        <title>The Transcriptional Landscape of the Mammalian Genome.</title>
        <authorList>
            <consortium name="The FANTOM Consortium"/>
            <consortium name="Riken Genome Exploration Research Group and Genome Science Group (Genome Network Project Core Group)"/>
        </authorList>
    </citation>
    <scope>NUCLEOTIDE SEQUENCE</scope>
    <source>
        <strain evidence="1">C57BL/6J</strain>
        <tissue evidence="1">Lung</tissue>
    </source>
</reference>
<dbReference type="CTD" id="53335"/>
<evidence type="ECO:0000313" key="1">
    <source>
        <dbReference type="EMBL" id="BAE37838.1"/>
    </source>
</evidence>
<dbReference type="EMBL" id="AK164574">
    <property type="protein sequence ID" value="BAE37838.1"/>
    <property type="molecule type" value="mRNA"/>
</dbReference>